<dbReference type="InterPro" id="IPR008927">
    <property type="entry name" value="6-PGluconate_DH-like_C_sf"/>
</dbReference>
<dbReference type="InterPro" id="IPR036291">
    <property type="entry name" value="NAD(P)-bd_dom_sf"/>
</dbReference>
<feature type="domain" description="Mannitol dehydrogenase C-terminal" evidence="5">
    <location>
        <begin position="204"/>
        <end position="381"/>
    </location>
</feature>
<dbReference type="AlphaFoldDB" id="A0A3E2VEM0"/>
<dbReference type="InterPro" id="IPR013118">
    <property type="entry name" value="Mannitol_DH_C"/>
</dbReference>
<dbReference type="PANTHER" id="PTHR30524:SF0">
    <property type="entry name" value="ALTRONATE OXIDOREDUCTASE-RELATED"/>
    <property type="match status" value="1"/>
</dbReference>
<dbReference type="Gene3D" id="3.40.50.720">
    <property type="entry name" value="NAD(P)-binding Rossmann-like Domain"/>
    <property type="match status" value="1"/>
</dbReference>
<keyword evidence="1" id="KW-0560">Oxidoreductase</keyword>
<dbReference type="GO" id="GO:0005829">
    <property type="term" value="C:cytosol"/>
    <property type="evidence" value="ECO:0007669"/>
    <property type="project" value="TreeGrafter"/>
</dbReference>
<dbReference type="GO" id="GO:0008926">
    <property type="term" value="F:mannitol-1-phosphate 5-dehydrogenase activity"/>
    <property type="evidence" value="ECO:0007669"/>
    <property type="project" value="UniProtKB-EC"/>
</dbReference>
<evidence type="ECO:0000256" key="2">
    <source>
        <dbReference type="ARBA" id="ARBA00023027"/>
    </source>
</evidence>
<evidence type="ECO:0000256" key="3">
    <source>
        <dbReference type="ARBA" id="ARBA00048615"/>
    </source>
</evidence>
<organism evidence="6 7">
    <name type="scientific">Clostridium innocuum</name>
    <dbReference type="NCBI Taxonomy" id="1522"/>
    <lineage>
        <taxon>Bacteria</taxon>
        <taxon>Bacillati</taxon>
        <taxon>Bacillota</taxon>
        <taxon>Clostridia</taxon>
        <taxon>Eubacteriales</taxon>
        <taxon>Clostridiaceae</taxon>
        <taxon>Clostridium</taxon>
    </lineage>
</organism>
<evidence type="ECO:0000259" key="4">
    <source>
        <dbReference type="Pfam" id="PF01232"/>
    </source>
</evidence>
<keyword evidence="2" id="KW-0520">NAD</keyword>
<reference evidence="6 7" key="1">
    <citation type="submission" date="2018-08" db="EMBL/GenBank/DDBJ databases">
        <title>A genome reference for cultivated species of the human gut microbiota.</title>
        <authorList>
            <person name="Zou Y."/>
            <person name="Xue W."/>
            <person name="Luo G."/>
        </authorList>
    </citation>
    <scope>NUCLEOTIDE SEQUENCE [LARGE SCALE GENOMIC DNA]</scope>
    <source>
        <strain evidence="6 7">OF01-2LB</strain>
    </source>
</reference>
<evidence type="ECO:0000256" key="1">
    <source>
        <dbReference type="ARBA" id="ARBA00023002"/>
    </source>
</evidence>
<gene>
    <name evidence="6" type="ORF">DXA38_21475</name>
</gene>
<dbReference type="GO" id="GO:0019592">
    <property type="term" value="P:mannitol catabolic process"/>
    <property type="evidence" value="ECO:0007669"/>
    <property type="project" value="TreeGrafter"/>
</dbReference>
<protein>
    <submittedName>
        <fullName evidence="6">Mannitol dehydrogenase</fullName>
    </submittedName>
</protein>
<evidence type="ECO:0000259" key="5">
    <source>
        <dbReference type="Pfam" id="PF08125"/>
    </source>
</evidence>
<dbReference type="Proteomes" id="UP000260025">
    <property type="component" value="Unassembled WGS sequence"/>
</dbReference>
<dbReference type="SUPFAM" id="SSF51735">
    <property type="entry name" value="NAD(P)-binding Rossmann-fold domains"/>
    <property type="match status" value="1"/>
</dbReference>
<sequence>MRKAVHFGAGSIGRGFIGERLHASGYEVVFADVNEELIDMINEDQGYDLQLINHDLQPLHIDHVCALSTIDDKEQLLWELAHCDVITTSVWPNNLPKIAPLICEGLLLRQRLKKDSVQVLACENAIFASTMLKEEVLKLAKDDVEQIQQSAVFVNTAIARMVIDGEENGHKFVKIADDYELVIAENELLDRKEHPIEGGLYTSHLQKYIERKLFIVNSAHCIGGYFGWLYHKRYVRECFEDKAICNRVEKAMQEAADLIALKHGFAKEELEAFIDYTIRRYITPGVYDDITRVCRSPIRKIAANDRLVLPIVECARNGLANTALCEGLAAAYLYRNQGEAQAVEIQEYIETHGIREAVAHYSVLDENPALIDKVVAAYYHIKEEIKNETAVGL</sequence>
<feature type="domain" description="Mannitol dehydrogenase N-terminal" evidence="4">
    <location>
        <begin position="3"/>
        <end position="185"/>
    </location>
</feature>
<evidence type="ECO:0000313" key="7">
    <source>
        <dbReference type="Proteomes" id="UP000260025"/>
    </source>
</evidence>
<proteinExistence type="predicted"/>
<dbReference type="InterPro" id="IPR013328">
    <property type="entry name" value="6PGD_dom2"/>
</dbReference>
<dbReference type="Pfam" id="PF01232">
    <property type="entry name" value="Mannitol_dh"/>
    <property type="match status" value="1"/>
</dbReference>
<dbReference type="PANTHER" id="PTHR30524">
    <property type="entry name" value="MANNITOL-1-PHOSPHATE 5-DEHYDROGENASE"/>
    <property type="match status" value="1"/>
</dbReference>
<dbReference type="OrthoDB" id="271711at2"/>
<evidence type="ECO:0000313" key="6">
    <source>
        <dbReference type="EMBL" id="RGC09010.1"/>
    </source>
</evidence>
<name>A0A3E2VEM0_CLOIN</name>
<dbReference type="Pfam" id="PF08125">
    <property type="entry name" value="Mannitol_dh_C"/>
    <property type="match status" value="1"/>
</dbReference>
<comment type="catalytic activity">
    <reaction evidence="3">
        <text>D-mannitol 1-phosphate + NAD(+) = beta-D-fructose 6-phosphate + NADH + H(+)</text>
        <dbReference type="Rhea" id="RHEA:19661"/>
        <dbReference type="ChEBI" id="CHEBI:15378"/>
        <dbReference type="ChEBI" id="CHEBI:57540"/>
        <dbReference type="ChEBI" id="CHEBI:57634"/>
        <dbReference type="ChEBI" id="CHEBI:57945"/>
        <dbReference type="ChEBI" id="CHEBI:61381"/>
        <dbReference type="EC" id="1.1.1.17"/>
    </reaction>
</comment>
<dbReference type="InterPro" id="IPR013131">
    <property type="entry name" value="Mannitol_DH_N"/>
</dbReference>
<comment type="caution">
    <text evidence="6">The sequence shown here is derived from an EMBL/GenBank/DDBJ whole genome shotgun (WGS) entry which is preliminary data.</text>
</comment>
<dbReference type="Gene3D" id="1.10.1040.10">
    <property type="entry name" value="N-(1-d-carboxylethyl)-l-norvaline Dehydrogenase, domain 2"/>
    <property type="match status" value="1"/>
</dbReference>
<dbReference type="RefSeq" id="WP_117444954.1">
    <property type="nucleotide sequence ID" value="NZ_JAJFEN010000082.1"/>
</dbReference>
<dbReference type="SUPFAM" id="SSF48179">
    <property type="entry name" value="6-phosphogluconate dehydrogenase C-terminal domain-like"/>
    <property type="match status" value="1"/>
</dbReference>
<dbReference type="EMBL" id="QVEV01000063">
    <property type="protein sequence ID" value="RGC09010.1"/>
    <property type="molecule type" value="Genomic_DNA"/>
</dbReference>
<accession>A0A3E2VEM0</accession>